<protein>
    <submittedName>
        <fullName evidence="3">Zonular occludens toxin</fullName>
    </submittedName>
</protein>
<evidence type="ECO:0000313" key="3">
    <source>
        <dbReference type="EMBL" id="EHR42668.1"/>
    </source>
</evidence>
<dbReference type="EMBL" id="AHTH01000002">
    <property type="protein sequence ID" value="EHR42668.1"/>
    <property type="molecule type" value="Genomic_DNA"/>
</dbReference>
<accession>H3Z9Z4</accession>
<dbReference type="Proteomes" id="UP000012046">
    <property type="component" value="Unassembled WGS sequence"/>
</dbReference>
<feature type="compositionally biased region" description="Polar residues" evidence="1">
    <location>
        <begin position="253"/>
        <end position="279"/>
    </location>
</feature>
<dbReference type="InterPro" id="IPR008900">
    <property type="entry name" value="Zot_N"/>
</dbReference>
<gene>
    <name evidence="3" type="ORF">AJE_00725</name>
</gene>
<dbReference type="RefSeq" id="WP_008949220.1">
    <property type="nucleotide sequence ID" value="NZ_AHTH01000002.1"/>
</dbReference>
<dbReference type="STRING" id="1129374.AJE_00725"/>
<evidence type="ECO:0000313" key="4">
    <source>
        <dbReference type="Proteomes" id="UP000012046"/>
    </source>
</evidence>
<reference evidence="3 4" key="1">
    <citation type="journal article" date="2012" name="J. Bacteriol.">
        <title>Genome Sequence of Extracellular-Protease-Producing Alishewanella jeotgali Isolated from Traditional Korean Fermented Seafood.</title>
        <authorList>
            <person name="Jung J."/>
            <person name="Chun J."/>
            <person name="Park W."/>
        </authorList>
    </citation>
    <scope>NUCLEOTIDE SEQUENCE [LARGE SCALE GENOMIC DNA]</scope>
    <source>
        <strain evidence="3 4">KCTC 22429</strain>
    </source>
</reference>
<evidence type="ECO:0000256" key="1">
    <source>
        <dbReference type="SAM" id="MobiDB-lite"/>
    </source>
</evidence>
<keyword evidence="4" id="KW-1185">Reference proteome</keyword>
<dbReference type="SUPFAM" id="SSF52540">
    <property type="entry name" value="P-loop containing nucleoside triphosphate hydrolases"/>
    <property type="match status" value="1"/>
</dbReference>
<name>H3Z9Z4_9ALTE</name>
<organism evidence="3 4">
    <name type="scientific">Alishewanella jeotgali KCTC 22429</name>
    <dbReference type="NCBI Taxonomy" id="1129374"/>
    <lineage>
        <taxon>Bacteria</taxon>
        <taxon>Pseudomonadati</taxon>
        <taxon>Pseudomonadota</taxon>
        <taxon>Gammaproteobacteria</taxon>
        <taxon>Alteromonadales</taxon>
        <taxon>Alteromonadaceae</taxon>
        <taxon>Alishewanella</taxon>
    </lineage>
</organism>
<evidence type="ECO:0000259" key="2">
    <source>
        <dbReference type="Pfam" id="PF05707"/>
    </source>
</evidence>
<proteinExistence type="predicted"/>
<comment type="caution">
    <text evidence="3">The sequence shown here is derived from an EMBL/GenBank/DDBJ whole genome shotgun (WGS) entry which is preliminary data.</text>
</comment>
<feature type="domain" description="Zona occludens toxin N-terminal" evidence="2">
    <location>
        <begin position="6"/>
        <end position="194"/>
    </location>
</feature>
<dbReference type="InterPro" id="IPR027417">
    <property type="entry name" value="P-loop_NTPase"/>
</dbReference>
<dbReference type="eggNOG" id="COG4128">
    <property type="taxonomic scope" value="Bacteria"/>
</dbReference>
<sequence length="380" mass="42823">MINGLSGRPGAGKTYEAVITHIFPALKQGRKIITNIPLNVDWFSSVLGDHVRDLMVLVEGGFHNYGEKRYFSKAEDFLKYDTWRNEAGQGVYFFVDEAHLAMPQGSTDKALKEYLSMHRHYGHDIMLLTQNFRKVDRDVKDMVQNCYYCTKLSFLGRDEKYIVKVADGVSRNIITTHERTYEEKYFAAYKSHTKSSGSVKEAATADVQKWYQRWTTKGAIICFALSLLIVIANLSKDRPDHQAEAIAKLESLKNPQQTSPGESQQPASNQTLTSHSLPQQPAKPADKSQGQHPFNGVDLHIAGHYQDYDRRGNFKKILFFSVSRNGQVLSEITNADLALAGYAVEVMADCIARISYGDTFQRWIMCDSPTVSVQTALSSE</sequence>
<dbReference type="PATRIC" id="fig|1129374.4.peg.148"/>
<dbReference type="Gene3D" id="3.40.50.300">
    <property type="entry name" value="P-loop containing nucleotide triphosphate hydrolases"/>
    <property type="match status" value="1"/>
</dbReference>
<feature type="region of interest" description="Disordered" evidence="1">
    <location>
        <begin position="251"/>
        <end position="293"/>
    </location>
</feature>
<dbReference type="Pfam" id="PF05707">
    <property type="entry name" value="Zot"/>
    <property type="match status" value="1"/>
</dbReference>
<dbReference type="AlphaFoldDB" id="H3Z9Z4"/>